<keyword evidence="2" id="KW-1185">Reference proteome</keyword>
<dbReference type="Gene3D" id="3.10.490.10">
    <property type="entry name" value="Gamma-glutamyl cyclotransferase-like"/>
    <property type="match status" value="1"/>
</dbReference>
<dbReference type="RefSeq" id="WP_167981747.1">
    <property type="nucleotide sequence ID" value="NZ_JAATEJ010000003.1"/>
</dbReference>
<accession>A0ABX0ZGD7</accession>
<organism evidence="1 2">
    <name type="scientific">Actinacidiphila epipremni</name>
    <dbReference type="NCBI Taxonomy" id="2053013"/>
    <lineage>
        <taxon>Bacteria</taxon>
        <taxon>Bacillati</taxon>
        <taxon>Actinomycetota</taxon>
        <taxon>Actinomycetes</taxon>
        <taxon>Kitasatosporales</taxon>
        <taxon>Streptomycetaceae</taxon>
        <taxon>Actinacidiphila</taxon>
    </lineage>
</organism>
<proteinExistence type="predicted"/>
<comment type="caution">
    <text evidence="1">The sequence shown here is derived from an EMBL/GenBank/DDBJ whole genome shotgun (WGS) entry which is preliminary data.</text>
</comment>
<gene>
    <name evidence="1" type="ORF">HCN08_05535</name>
</gene>
<dbReference type="EMBL" id="JAATEJ010000003">
    <property type="protein sequence ID" value="NJP42874.1"/>
    <property type="molecule type" value="Genomic_DNA"/>
</dbReference>
<protein>
    <submittedName>
        <fullName evidence="1">Histone deacetylase</fullName>
    </submittedName>
</protein>
<evidence type="ECO:0000313" key="2">
    <source>
        <dbReference type="Proteomes" id="UP000734511"/>
    </source>
</evidence>
<dbReference type="Proteomes" id="UP000734511">
    <property type="component" value="Unassembled WGS sequence"/>
</dbReference>
<evidence type="ECO:0000313" key="1">
    <source>
        <dbReference type="EMBL" id="NJP42874.1"/>
    </source>
</evidence>
<sequence length="225" mass="23834">MDDGLRQVRAGRTPLRPDAPVWYVAYGSNMSAGRLRCYLAGGRPPGASRTYPGARDPRMPAASAPVELPGALYFATHSPVWQGGRAFYDPTAPGTCWARAHLLTAAQLSDIAAQEMYEPPGRDLDLSPALATGHARLGPGRYETLVCPGALHGHPLLTFTAPWHLGDVPLTTPSAPYLRVIATGLHEAAHWPAPALAGYLASRPGAAGHWTPEQVLDLLGEGAQP</sequence>
<name>A0ABX0ZGD7_9ACTN</name>
<reference evidence="1 2" key="1">
    <citation type="submission" date="2020-03" db="EMBL/GenBank/DDBJ databases">
        <title>WGS of actinomycetes isolated from Thailand.</title>
        <authorList>
            <person name="Thawai C."/>
        </authorList>
    </citation>
    <scope>NUCLEOTIDE SEQUENCE [LARGE SCALE GENOMIC DNA]</scope>
    <source>
        <strain evidence="1 2">PRB2-1</strain>
    </source>
</reference>